<evidence type="ECO:0000256" key="5">
    <source>
        <dbReference type="ARBA" id="ARBA00023136"/>
    </source>
</evidence>
<dbReference type="GO" id="GO:0005886">
    <property type="term" value="C:plasma membrane"/>
    <property type="evidence" value="ECO:0007669"/>
    <property type="project" value="UniProtKB-SubCell"/>
</dbReference>
<feature type="transmembrane region" description="Helical" evidence="6">
    <location>
        <begin position="34"/>
        <end position="60"/>
    </location>
</feature>
<feature type="transmembrane region" description="Helical" evidence="6">
    <location>
        <begin position="177"/>
        <end position="199"/>
    </location>
</feature>
<proteinExistence type="inferred from homology"/>
<feature type="transmembrane region" description="Helical" evidence="6">
    <location>
        <begin position="138"/>
        <end position="157"/>
    </location>
</feature>
<protein>
    <recommendedName>
        <fullName evidence="6">Probable membrane transporter protein</fullName>
    </recommendedName>
</protein>
<dbReference type="PANTHER" id="PTHR43701:SF12">
    <property type="entry name" value="MEMBRANE TRANSPORTER PROTEIN YTNM-RELATED"/>
    <property type="match status" value="1"/>
</dbReference>
<dbReference type="Pfam" id="PF01925">
    <property type="entry name" value="TauE"/>
    <property type="match status" value="1"/>
</dbReference>
<keyword evidence="4 6" id="KW-1133">Transmembrane helix</keyword>
<reference evidence="7 8" key="1">
    <citation type="submission" date="2018-08" db="EMBL/GenBank/DDBJ databases">
        <title>Genome sequence of strict halophilic Halobacillus trueperi SS1 isolated from Lunsu, a salty water body of North West Himalayas.</title>
        <authorList>
            <person name="Gupta S."/>
            <person name="Sharma P."/>
            <person name="Dev K."/>
            <person name="Baumler D."/>
            <person name="Sourirajan A."/>
        </authorList>
    </citation>
    <scope>NUCLEOTIDE SEQUENCE [LARGE SCALE GENOMIC DNA]</scope>
    <source>
        <strain evidence="7 8">SS1</strain>
    </source>
</reference>
<feature type="transmembrane region" description="Helical" evidence="6">
    <location>
        <begin position="98"/>
        <end position="118"/>
    </location>
</feature>
<dbReference type="AlphaFoldDB" id="A0A3D8VDY4"/>
<dbReference type="RefSeq" id="WP_115895037.1">
    <property type="nucleotide sequence ID" value="NZ_QTLC01000073.1"/>
</dbReference>
<feature type="transmembrane region" description="Helical" evidence="6">
    <location>
        <begin position="72"/>
        <end position="92"/>
    </location>
</feature>
<name>A0A3D8VDY4_9BACI</name>
<gene>
    <name evidence="7" type="ORF">DXT76_18965</name>
</gene>
<organism evidence="7 8">
    <name type="scientific">Halobacillus trueperi</name>
    <dbReference type="NCBI Taxonomy" id="156205"/>
    <lineage>
        <taxon>Bacteria</taxon>
        <taxon>Bacillati</taxon>
        <taxon>Bacillota</taxon>
        <taxon>Bacilli</taxon>
        <taxon>Bacillales</taxon>
        <taxon>Bacillaceae</taxon>
        <taxon>Halobacillus</taxon>
    </lineage>
</organism>
<feature type="transmembrane region" description="Helical" evidence="6">
    <location>
        <begin position="206"/>
        <end position="227"/>
    </location>
</feature>
<evidence type="ECO:0000256" key="6">
    <source>
        <dbReference type="RuleBase" id="RU363041"/>
    </source>
</evidence>
<evidence type="ECO:0000313" key="8">
    <source>
        <dbReference type="Proteomes" id="UP000257032"/>
    </source>
</evidence>
<sequence length="291" mass="31102">MRKLIIFAFVGFFAQLIDGSLGMAFGLTSSSLLLAYGVAPAVASASIHMAEIATTAASGVSHYKFGNVDKKMVLTLVIPGSISAFFGAAFLSSLPGDLMKPFISGFLLLLGIYILFRFLLQKTEERSPSGNLNLKKRFLYPLGAIAGFFDAVGGGGWGPVNTPVLLSQKGATPRKVIGTVDTSEFAVTISATLGFVLFLGWEQFNWLWVAAFVIGGVIAAPIAAWLVRVMPAYILGVLVGGFIILTNTRTLLNTWSIDTNVIYLIYVILIIGWAAAIAHTVRNTTELKKAS</sequence>
<dbReference type="InterPro" id="IPR051598">
    <property type="entry name" value="TSUP/Inactive_protease-like"/>
</dbReference>
<keyword evidence="5 6" id="KW-0472">Membrane</keyword>
<evidence type="ECO:0000256" key="1">
    <source>
        <dbReference type="ARBA" id="ARBA00004141"/>
    </source>
</evidence>
<comment type="similarity">
    <text evidence="2 6">Belongs to the 4-toluene sulfonate uptake permease (TSUP) (TC 2.A.102) family.</text>
</comment>
<accession>A0A3D8VDY4</accession>
<keyword evidence="6" id="KW-1003">Cell membrane</keyword>
<feature type="transmembrane region" description="Helical" evidence="6">
    <location>
        <begin position="233"/>
        <end position="252"/>
    </location>
</feature>
<comment type="caution">
    <text evidence="7">The sequence shown here is derived from an EMBL/GenBank/DDBJ whole genome shotgun (WGS) entry which is preliminary data.</text>
</comment>
<evidence type="ECO:0000256" key="2">
    <source>
        <dbReference type="ARBA" id="ARBA00009142"/>
    </source>
</evidence>
<evidence type="ECO:0000256" key="3">
    <source>
        <dbReference type="ARBA" id="ARBA00022692"/>
    </source>
</evidence>
<dbReference type="EMBL" id="QTLC01000073">
    <property type="protein sequence ID" value="RDY67617.1"/>
    <property type="molecule type" value="Genomic_DNA"/>
</dbReference>
<evidence type="ECO:0000256" key="4">
    <source>
        <dbReference type="ARBA" id="ARBA00022989"/>
    </source>
</evidence>
<keyword evidence="3 6" id="KW-0812">Transmembrane</keyword>
<comment type="subcellular location">
    <subcellularLocation>
        <location evidence="6">Cell membrane</location>
        <topology evidence="6">Multi-pass membrane protein</topology>
    </subcellularLocation>
    <subcellularLocation>
        <location evidence="1">Membrane</location>
        <topology evidence="1">Multi-pass membrane protein</topology>
    </subcellularLocation>
</comment>
<dbReference type="Proteomes" id="UP000257032">
    <property type="component" value="Unassembled WGS sequence"/>
</dbReference>
<dbReference type="InterPro" id="IPR002781">
    <property type="entry name" value="TM_pro_TauE-like"/>
</dbReference>
<evidence type="ECO:0000313" key="7">
    <source>
        <dbReference type="EMBL" id="RDY67617.1"/>
    </source>
</evidence>
<dbReference type="PANTHER" id="PTHR43701">
    <property type="entry name" value="MEMBRANE TRANSPORTER PROTEIN MJ0441-RELATED"/>
    <property type="match status" value="1"/>
</dbReference>
<feature type="transmembrane region" description="Helical" evidence="6">
    <location>
        <begin position="261"/>
        <end position="281"/>
    </location>
</feature>